<dbReference type="GeneID" id="116214187"/>
<keyword evidence="3" id="KW-1185">Reference proteome</keyword>
<dbReference type="RefSeq" id="XP_031405379.1">
    <property type="nucleotide sequence ID" value="XM_031549519.1"/>
</dbReference>
<evidence type="ECO:0000256" key="1">
    <source>
        <dbReference type="ARBA" id="ARBA00022737"/>
    </source>
</evidence>
<gene>
    <name evidence="5" type="primary">LOC116214187</name>
    <name evidence="4" type="synonym">LOC116190260</name>
</gene>
<organism evidence="3 5">
    <name type="scientific">Punica granatum</name>
    <name type="common">Pomegranate</name>
    <dbReference type="NCBI Taxonomy" id="22663"/>
    <lineage>
        <taxon>Eukaryota</taxon>
        <taxon>Viridiplantae</taxon>
        <taxon>Streptophyta</taxon>
        <taxon>Embryophyta</taxon>
        <taxon>Tracheophyta</taxon>
        <taxon>Spermatophyta</taxon>
        <taxon>Magnoliopsida</taxon>
        <taxon>eudicotyledons</taxon>
        <taxon>Gunneridae</taxon>
        <taxon>Pentapetalae</taxon>
        <taxon>rosids</taxon>
        <taxon>malvids</taxon>
        <taxon>Myrtales</taxon>
        <taxon>Lythraceae</taxon>
        <taxon>Punica</taxon>
    </lineage>
</organism>
<dbReference type="PANTHER" id="PTHR47594:SF5">
    <property type="entry name" value="PENTACOTRIPEPTIDE-REPEAT REGION OF PRORP DOMAIN-CONTAINING PROTEIN"/>
    <property type="match status" value="1"/>
</dbReference>
<accession>A0A6P8EFX4</accession>
<protein>
    <submittedName>
        <fullName evidence="4 5">Protein THYLAKOID ASSEMBLY 8-like, chloroplastic</fullName>
    </submittedName>
</protein>
<dbReference type="RefSeq" id="XP_031375790.1">
    <property type="nucleotide sequence ID" value="XM_031519930.1"/>
</dbReference>
<dbReference type="InterPro" id="IPR002885">
    <property type="entry name" value="PPR_rpt"/>
</dbReference>
<dbReference type="GO" id="GO:0000373">
    <property type="term" value="P:Group II intron splicing"/>
    <property type="evidence" value="ECO:0007669"/>
    <property type="project" value="InterPro"/>
</dbReference>
<dbReference type="Gene3D" id="1.25.40.10">
    <property type="entry name" value="Tetratricopeptide repeat domain"/>
    <property type="match status" value="1"/>
</dbReference>
<keyword evidence="1" id="KW-0677">Repeat</keyword>
<dbReference type="PROSITE" id="PS51375">
    <property type="entry name" value="PPR"/>
    <property type="match status" value="2"/>
</dbReference>
<dbReference type="Proteomes" id="UP000515151">
    <property type="component" value="Chromosome 7"/>
</dbReference>
<dbReference type="InterPro" id="IPR044190">
    <property type="entry name" value="THA8-like"/>
</dbReference>
<reference evidence="4 5" key="2">
    <citation type="submission" date="2025-04" db="UniProtKB">
        <authorList>
            <consortium name="RefSeq"/>
        </authorList>
    </citation>
    <scope>IDENTIFICATION</scope>
    <source>
        <tissue evidence="4 5">Leaf</tissue>
    </source>
</reference>
<dbReference type="InterPro" id="IPR011990">
    <property type="entry name" value="TPR-like_helical_dom_sf"/>
</dbReference>
<dbReference type="PANTHER" id="PTHR47594">
    <property type="entry name" value="PPR CONTAINING PLANT-LIKE PROTEIN"/>
    <property type="match status" value="1"/>
</dbReference>
<dbReference type="Pfam" id="PF01535">
    <property type="entry name" value="PPR"/>
    <property type="match status" value="1"/>
</dbReference>
<dbReference type="SUPFAM" id="SSF48452">
    <property type="entry name" value="TPR-like"/>
    <property type="match status" value="1"/>
</dbReference>
<evidence type="ECO:0000313" key="4">
    <source>
        <dbReference type="RefSeq" id="XP_031375790.1"/>
    </source>
</evidence>
<dbReference type="NCBIfam" id="TIGR00756">
    <property type="entry name" value="PPR"/>
    <property type="match status" value="2"/>
</dbReference>
<proteinExistence type="predicted"/>
<evidence type="ECO:0000313" key="3">
    <source>
        <dbReference type="Proteomes" id="UP000515151"/>
    </source>
</evidence>
<feature type="repeat" description="PPR" evidence="2">
    <location>
        <begin position="129"/>
        <end position="163"/>
    </location>
</feature>
<evidence type="ECO:0000313" key="5">
    <source>
        <dbReference type="RefSeq" id="XP_031405379.1"/>
    </source>
</evidence>
<dbReference type="OrthoDB" id="1900964at2759"/>
<dbReference type="Pfam" id="PF13041">
    <property type="entry name" value="PPR_2"/>
    <property type="match status" value="1"/>
</dbReference>
<evidence type="ECO:0000256" key="2">
    <source>
        <dbReference type="PROSITE-ProRule" id="PRU00708"/>
    </source>
</evidence>
<feature type="repeat" description="PPR" evidence="2">
    <location>
        <begin position="164"/>
        <end position="198"/>
    </location>
</feature>
<reference evidence="3" key="1">
    <citation type="journal article" date="2020" name="Plant Biotechnol. J.">
        <title>The pomegranate (Punica granatum L.) draft genome dissects genetic divergence between soft- and hard-seeded cultivars.</title>
        <authorList>
            <person name="Luo X."/>
            <person name="Li H."/>
            <person name="Wu Z."/>
            <person name="Yao W."/>
            <person name="Zhao P."/>
            <person name="Cao D."/>
            <person name="Yu H."/>
            <person name="Li K."/>
            <person name="Poudel K."/>
            <person name="Zhao D."/>
            <person name="Zhang F."/>
            <person name="Xia X."/>
            <person name="Chen L."/>
            <person name="Wang Q."/>
            <person name="Jing D."/>
            <person name="Cao S."/>
        </authorList>
    </citation>
    <scope>NUCLEOTIDE SEQUENCE [LARGE SCALE GENOMIC DNA]</scope>
</reference>
<dbReference type="AlphaFoldDB" id="A0A6P8EFX4"/>
<sequence length="253" mass="28887">MISAPMTSLMAVPLPRTAPLGRTNGQLPLLLRAFHRPRPSHVTCGLRGTGRRGPLWRSDVLSTESIQAVQSLKLAKSTPRLGQVLSGRLSRLLKADLLNALSELQRQNELDLALMVFKHVQKEVWYEPDLDLYCDMIHLLGRNKMIERAEDLFSEMRRCGLEPDTRTYTEMIGAYFKVGMIEKAIETYEVMKAEGCTPDRLTLTILIRNLDNHGEEALAANVKKECYEYMDSPRKFLEEAQRKYPKRKSINLV</sequence>
<dbReference type="GO" id="GO:0009658">
    <property type="term" value="P:chloroplast organization"/>
    <property type="evidence" value="ECO:0007669"/>
    <property type="project" value="InterPro"/>
</dbReference>
<name>A0A6P8EFX4_PUNGR</name>
<dbReference type="GO" id="GO:0003723">
    <property type="term" value="F:RNA binding"/>
    <property type="evidence" value="ECO:0007669"/>
    <property type="project" value="InterPro"/>
</dbReference>